<dbReference type="STRING" id="1298851.TST_1241"/>
<keyword evidence="1 7" id="KW-1003">Cell membrane</keyword>
<dbReference type="PANTHER" id="PTHR30518:SF2">
    <property type="entry name" value="ENDOLYTIC MUREIN TRANSGLYCOSYLASE"/>
    <property type="match status" value="1"/>
</dbReference>
<evidence type="ECO:0000256" key="6">
    <source>
        <dbReference type="ARBA" id="ARBA00023316"/>
    </source>
</evidence>
<comment type="subcellular location">
    <subcellularLocation>
        <location evidence="7">Cell membrane</location>
        <topology evidence="7">Single-pass membrane protein</topology>
    </subcellularLocation>
</comment>
<evidence type="ECO:0000313" key="8">
    <source>
        <dbReference type="EMBL" id="BAT72028.1"/>
    </source>
</evidence>
<dbReference type="FunFam" id="3.30.160.60:FF:000242">
    <property type="entry name" value="Endolytic murein transglycosylase"/>
    <property type="match status" value="1"/>
</dbReference>
<dbReference type="PANTHER" id="PTHR30518">
    <property type="entry name" value="ENDOLYTIC MUREIN TRANSGLYCOSYLASE"/>
    <property type="match status" value="1"/>
</dbReference>
<dbReference type="Gene3D" id="3.30.160.60">
    <property type="entry name" value="Classic Zinc Finger"/>
    <property type="match status" value="1"/>
</dbReference>
<keyword evidence="4 7" id="KW-0472">Membrane</keyword>
<keyword evidence="5 7" id="KW-0456">Lyase</keyword>
<dbReference type="GO" id="GO:0008932">
    <property type="term" value="F:lytic endotransglycosylase activity"/>
    <property type="evidence" value="ECO:0007669"/>
    <property type="project" value="UniProtKB-UniRule"/>
</dbReference>
<dbReference type="GO" id="GO:0009252">
    <property type="term" value="P:peptidoglycan biosynthetic process"/>
    <property type="evidence" value="ECO:0007669"/>
    <property type="project" value="UniProtKB-UniRule"/>
</dbReference>
<dbReference type="AlphaFoldDB" id="A0A0S3QUN7"/>
<evidence type="ECO:0000256" key="4">
    <source>
        <dbReference type="ARBA" id="ARBA00023136"/>
    </source>
</evidence>
<dbReference type="RefSeq" id="WP_068550025.1">
    <property type="nucleotide sequence ID" value="NZ_AP013035.1"/>
</dbReference>
<dbReference type="Gene3D" id="3.30.1490.480">
    <property type="entry name" value="Endolytic murein transglycosylase"/>
    <property type="match status" value="2"/>
</dbReference>
<accession>A0A0S3QUN7</accession>
<evidence type="ECO:0000256" key="2">
    <source>
        <dbReference type="ARBA" id="ARBA00022692"/>
    </source>
</evidence>
<comment type="catalytic activity">
    <reaction evidence="7">
        <text>a peptidoglycan chain = a peptidoglycan chain with N-acetyl-1,6-anhydromuramyl-[peptide] at the reducing end + a peptidoglycan chain with N-acetylglucosamine at the non-reducing end.</text>
        <dbReference type="EC" id="4.2.2.29"/>
    </reaction>
</comment>
<comment type="function">
    <text evidence="7">Functions as a peptidoglycan terminase that cleaves nascent peptidoglycan strands endolytically to terminate their elongation.</text>
</comment>
<dbReference type="GO" id="GO:0005886">
    <property type="term" value="C:plasma membrane"/>
    <property type="evidence" value="ECO:0007669"/>
    <property type="project" value="UniProtKB-SubCell"/>
</dbReference>
<dbReference type="Pfam" id="PF02618">
    <property type="entry name" value="YceG"/>
    <property type="match status" value="1"/>
</dbReference>
<dbReference type="KEGG" id="ttk:TST_1241"/>
<comment type="similarity">
    <text evidence="7">Belongs to the transglycosylase MltG family.</text>
</comment>
<dbReference type="Proteomes" id="UP000063234">
    <property type="component" value="Chromosome"/>
</dbReference>
<evidence type="ECO:0000313" key="9">
    <source>
        <dbReference type="Proteomes" id="UP000063234"/>
    </source>
</evidence>
<keyword evidence="3 7" id="KW-1133">Transmembrane helix</keyword>
<organism evidence="8 9">
    <name type="scientific">Thermosulfidibacter takaii (strain DSM 17441 / JCM 13301 / NBRC 103674 / ABI70S6)</name>
    <dbReference type="NCBI Taxonomy" id="1298851"/>
    <lineage>
        <taxon>Bacteria</taxon>
        <taxon>Pseudomonadati</taxon>
        <taxon>Thermosulfidibacterota</taxon>
        <taxon>Thermosulfidibacteria</taxon>
        <taxon>Thermosulfidibacterales</taxon>
        <taxon>Thermosulfidibacteraceae</taxon>
    </lineage>
</organism>
<feature type="site" description="Important for catalytic activity" evidence="7">
    <location>
        <position position="217"/>
    </location>
</feature>
<keyword evidence="9" id="KW-1185">Reference proteome</keyword>
<dbReference type="GO" id="GO:0071555">
    <property type="term" value="P:cell wall organization"/>
    <property type="evidence" value="ECO:0007669"/>
    <property type="project" value="UniProtKB-KW"/>
</dbReference>
<evidence type="ECO:0000256" key="1">
    <source>
        <dbReference type="ARBA" id="ARBA00022475"/>
    </source>
</evidence>
<dbReference type="CDD" id="cd08010">
    <property type="entry name" value="MltG_like"/>
    <property type="match status" value="1"/>
</dbReference>
<dbReference type="NCBIfam" id="TIGR00247">
    <property type="entry name" value="endolytic transglycosylase MltG"/>
    <property type="match status" value="1"/>
</dbReference>
<name>A0A0S3QUN7_THET7</name>
<proteinExistence type="inferred from homology"/>
<evidence type="ECO:0000256" key="3">
    <source>
        <dbReference type="ARBA" id="ARBA00022989"/>
    </source>
</evidence>
<dbReference type="EC" id="4.2.2.29" evidence="7"/>
<dbReference type="PATRIC" id="fig|1298851.3.peg.1315"/>
<evidence type="ECO:0000256" key="5">
    <source>
        <dbReference type="ARBA" id="ARBA00023239"/>
    </source>
</evidence>
<gene>
    <name evidence="7" type="primary">mltG</name>
    <name evidence="8" type="ORF">TST_1241</name>
</gene>
<reference evidence="9" key="1">
    <citation type="journal article" date="2018" name="Science">
        <title>A primordial and reversible TCA cycle in a facultatively chemolithoautotrophic thermophile.</title>
        <authorList>
            <person name="Nunoura T."/>
            <person name="Chikaraishi Y."/>
            <person name="Izaki R."/>
            <person name="Suwa T."/>
            <person name="Sato T."/>
            <person name="Harada T."/>
            <person name="Mori K."/>
            <person name="Kato Y."/>
            <person name="Miyazaki M."/>
            <person name="Shimamura S."/>
            <person name="Yanagawa K."/>
            <person name="Shuto A."/>
            <person name="Ohkouchi N."/>
            <person name="Fujita N."/>
            <person name="Takaki Y."/>
            <person name="Atomi H."/>
            <person name="Takai K."/>
        </authorList>
    </citation>
    <scope>NUCLEOTIDE SEQUENCE [LARGE SCALE GENOMIC DNA]</scope>
    <source>
        <strain evidence="9">DSM 17441 / JCM 13301 / NBRC 103674 / ABI70S6</strain>
    </source>
</reference>
<dbReference type="HAMAP" id="MF_02065">
    <property type="entry name" value="MltG"/>
    <property type="match status" value="1"/>
</dbReference>
<feature type="transmembrane region" description="Helical" evidence="7">
    <location>
        <begin position="15"/>
        <end position="36"/>
    </location>
</feature>
<protein>
    <recommendedName>
        <fullName evidence="7">Endolytic murein transglycosylase</fullName>
        <ecNumber evidence="7">4.2.2.29</ecNumber>
    </recommendedName>
    <alternativeName>
        <fullName evidence="7">Peptidoglycan lytic transglycosylase</fullName>
    </alternativeName>
    <alternativeName>
        <fullName evidence="7">Peptidoglycan polymerization terminase</fullName>
    </alternativeName>
</protein>
<evidence type="ECO:0000256" key="7">
    <source>
        <dbReference type="HAMAP-Rule" id="MF_02065"/>
    </source>
</evidence>
<dbReference type="OrthoDB" id="9814591at2"/>
<dbReference type="InterPro" id="IPR003770">
    <property type="entry name" value="MLTG-like"/>
</dbReference>
<sequence>MDLTKFPSRSSGENVLKYFAFIVLLIAGAFLIVFFITVQTELNAPLDNFAGTIVTLEKGENASSLIRKLKEHGIVRHPMIVKLYLKLTQKDKKLKPATVSIEPSDTLINLVNKIILYKEKPIKVVIYEGMDSFEIADTLESLGITNSTAFLKGVFRRNSLEGYLFPDTYYFIKGTEASEIINTMIANFYRKAAPVLKKSKILSPYKTLIVASLVQKETYVKEEMPLVASVIYNRLRSGMPLQIDPTVIYAYKLKSMKNLKFVPKPRHLKIESPYNTYKIKGLPPTPICNPGLDAIKAAVFPAKTNYLYFVAKGDGTHYFSKTLAEHQRAIRKYLIGRHR</sequence>
<keyword evidence="2 7" id="KW-0812">Transmembrane</keyword>
<keyword evidence="6 7" id="KW-0961">Cell wall biogenesis/degradation</keyword>
<dbReference type="EMBL" id="AP013035">
    <property type="protein sequence ID" value="BAT72028.1"/>
    <property type="molecule type" value="Genomic_DNA"/>
</dbReference>